<dbReference type="EMBL" id="JRHC01000001">
    <property type="protein sequence ID" value="KJF44592.1"/>
    <property type="molecule type" value="Genomic_DNA"/>
</dbReference>
<dbReference type="PATRIC" id="fig|1544798.3.peg.766"/>
<dbReference type="AlphaFoldDB" id="A0A0D8JCE1"/>
<dbReference type="InterPro" id="IPR004960">
    <property type="entry name" value="LipA_acyltrans"/>
</dbReference>
<dbReference type="GO" id="GO:0005886">
    <property type="term" value="C:plasma membrane"/>
    <property type="evidence" value="ECO:0007669"/>
    <property type="project" value="UniProtKB-SubCell"/>
</dbReference>
<dbReference type="GO" id="GO:0016746">
    <property type="term" value="F:acyltransferase activity"/>
    <property type="evidence" value="ECO:0007669"/>
    <property type="project" value="UniProtKB-KW"/>
</dbReference>
<dbReference type="OrthoDB" id="9801955at2"/>
<proteinExistence type="predicted"/>
<dbReference type="Pfam" id="PF03279">
    <property type="entry name" value="Lip_A_acyltrans"/>
    <property type="match status" value="1"/>
</dbReference>
<evidence type="ECO:0000256" key="2">
    <source>
        <dbReference type="ARBA" id="ARBA00022475"/>
    </source>
</evidence>
<dbReference type="STRING" id="1544798.LH29_03740"/>
<evidence type="ECO:0000256" key="5">
    <source>
        <dbReference type="ARBA" id="ARBA00023136"/>
    </source>
</evidence>
<evidence type="ECO:0000313" key="8">
    <source>
        <dbReference type="EMBL" id="KJF44592.1"/>
    </source>
</evidence>
<dbReference type="RefSeq" id="WP_045026135.1">
    <property type="nucleotide sequence ID" value="NZ_JRHC01000001.1"/>
</dbReference>
<keyword evidence="3" id="KW-0997">Cell inner membrane</keyword>
<protein>
    <recommendedName>
        <fullName evidence="10">Lipid A biosynthesis acyltransferase</fullName>
    </recommendedName>
</protein>
<dbReference type="GO" id="GO:0009247">
    <property type="term" value="P:glycolipid biosynthetic process"/>
    <property type="evidence" value="ECO:0007669"/>
    <property type="project" value="UniProtKB-ARBA"/>
</dbReference>
<dbReference type="Proteomes" id="UP000032544">
    <property type="component" value="Unassembled WGS sequence"/>
</dbReference>
<evidence type="ECO:0000313" key="9">
    <source>
        <dbReference type="Proteomes" id="UP000032544"/>
    </source>
</evidence>
<evidence type="ECO:0000256" key="1">
    <source>
        <dbReference type="ARBA" id="ARBA00004533"/>
    </source>
</evidence>
<keyword evidence="5 7" id="KW-0472">Membrane</keyword>
<keyword evidence="4" id="KW-0808">Transferase</keyword>
<dbReference type="PANTHER" id="PTHR30606">
    <property type="entry name" value="LIPID A BIOSYNTHESIS LAUROYL ACYLTRANSFERASE"/>
    <property type="match status" value="1"/>
</dbReference>
<dbReference type="CDD" id="cd07984">
    <property type="entry name" value="LPLAT_LABLAT-like"/>
    <property type="match status" value="1"/>
</dbReference>
<comment type="subcellular location">
    <subcellularLocation>
        <location evidence="1">Cell inner membrane</location>
    </subcellularLocation>
</comment>
<keyword evidence="7" id="KW-1133">Transmembrane helix</keyword>
<gene>
    <name evidence="8" type="ORF">LH29_03740</name>
</gene>
<evidence type="ECO:0000256" key="4">
    <source>
        <dbReference type="ARBA" id="ARBA00022679"/>
    </source>
</evidence>
<name>A0A0D8JCE1_9BACT</name>
<dbReference type="PANTHER" id="PTHR30606:SF10">
    <property type="entry name" value="PHOSPHATIDYLINOSITOL MANNOSIDE ACYLTRANSFERASE"/>
    <property type="match status" value="1"/>
</dbReference>
<organism evidence="8 9">
    <name type="scientific">Draconibacterium sediminis</name>
    <dbReference type="NCBI Taxonomy" id="1544798"/>
    <lineage>
        <taxon>Bacteria</taxon>
        <taxon>Pseudomonadati</taxon>
        <taxon>Bacteroidota</taxon>
        <taxon>Bacteroidia</taxon>
        <taxon>Marinilabiliales</taxon>
        <taxon>Prolixibacteraceae</taxon>
        <taxon>Draconibacterium</taxon>
    </lineage>
</organism>
<keyword evidence="7" id="KW-0812">Transmembrane</keyword>
<evidence type="ECO:0000256" key="7">
    <source>
        <dbReference type="SAM" id="Phobius"/>
    </source>
</evidence>
<keyword evidence="6" id="KW-0012">Acyltransferase</keyword>
<evidence type="ECO:0008006" key="10">
    <source>
        <dbReference type="Google" id="ProtNLM"/>
    </source>
</evidence>
<evidence type="ECO:0000256" key="6">
    <source>
        <dbReference type="ARBA" id="ARBA00023315"/>
    </source>
</evidence>
<reference evidence="8 9" key="1">
    <citation type="submission" date="2014-09" db="EMBL/GenBank/DDBJ databases">
        <title>Draft Genome Sequence of Draconibacterium sp. JN14CK-3.</title>
        <authorList>
            <person name="Dong C."/>
            <person name="Lai Q."/>
            <person name="Shao Z."/>
        </authorList>
    </citation>
    <scope>NUCLEOTIDE SEQUENCE [LARGE SCALE GENOMIC DNA]</scope>
    <source>
        <strain evidence="8 9">JN14CK-3</strain>
    </source>
</reference>
<keyword evidence="9" id="KW-1185">Reference proteome</keyword>
<accession>A0A0D8JCE1</accession>
<sequence>MSKSKKENQKLSGLFGYGGKWAVVVMLKVIALLPFGCLYFLSDVLYLVIKDLVKYRNEVITDNLIHAFPEKSAGEILQLRNKFYRYFCDVSLESIKLYRLSEKELKKRVKFSGAEELNDLAEKRNGALLLAFHYNNWEWSGALQQELNCKLLMVYNKMRDNEPMDNFLKKARERWGGEAVQMGRAAKVSFRYFEQQQPVLVGLIADQRALASSPMWAVFMNREAAFFSGPVKIARKTNQPIFFQQAKRLGRGMYEYSYSLLVDKPAQTDDREILLRYIEKMEEVIKSNPEYYLWSHKRWKHKRPEGTALIQ</sequence>
<feature type="transmembrane region" description="Helical" evidence="7">
    <location>
        <begin position="21"/>
        <end position="41"/>
    </location>
</feature>
<keyword evidence="2" id="KW-1003">Cell membrane</keyword>
<evidence type="ECO:0000256" key="3">
    <source>
        <dbReference type="ARBA" id="ARBA00022519"/>
    </source>
</evidence>
<comment type="caution">
    <text evidence="8">The sequence shown here is derived from an EMBL/GenBank/DDBJ whole genome shotgun (WGS) entry which is preliminary data.</text>
</comment>